<dbReference type="AlphaFoldDB" id="A0A1M7TJN5"/>
<dbReference type="InterPro" id="IPR011033">
    <property type="entry name" value="PRC_barrel-like_sf"/>
</dbReference>
<dbReference type="Proteomes" id="UP000184428">
    <property type="component" value="Unassembled WGS sequence"/>
</dbReference>
<dbReference type="Gene3D" id="3.90.50.10">
    <property type="entry name" value="Photosynthetic Reaction Center, subunit H, domain 2"/>
    <property type="match status" value="1"/>
</dbReference>
<protein>
    <submittedName>
        <fullName evidence="2">PRC-barrel domain-containing protein</fullName>
    </submittedName>
</protein>
<gene>
    <name evidence="2" type="ORF">SAMN05660350_01812</name>
</gene>
<organism evidence="2 3">
    <name type="scientific">Geodermatophilus obscurus</name>
    <dbReference type="NCBI Taxonomy" id="1861"/>
    <lineage>
        <taxon>Bacteria</taxon>
        <taxon>Bacillati</taxon>
        <taxon>Actinomycetota</taxon>
        <taxon>Actinomycetes</taxon>
        <taxon>Geodermatophilales</taxon>
        <taxon>Geodermatophilaceae</taxon>
        <taxon>Geodermatophilus</taxon>
    </lineage>
</organism>
<dbReference type="Pfam" id="PF05239">
    <property type="entry name" value="PRC"/>
    <property type="match status" value="1"/>
</dbReference>
<dbReference type="EMBL" id="FRDM01000007">
    <property type="protein sequence ID" value="SHN70931.1"/>
    <property type="molecule type" value="Genomic_DNA"/>
</dbReference>
<dbReference type="SUPFAM" id="SSF50346">
    <property type="entry name" value="PRC-barrel domain"/>
    <property type="match status" value="1"/>
</dbReference>
<dbReference type="GO" id="GO:0030077">
    <property type="term" value="C:plasma membrane light-harvesting complex"/>
    <property type="evidence" value="ECO:0007669"/>
    <property type="project" value="InterPro"/>
</dbReference>
<dbReference type="InterPro" id="IPR027275">
    <property type="entry name" value="PRC-brl_dom"/>
</dbReference>
<evidence type="ECO:0000259" key="1">
    <source>
        <dbReference type="Pfam" id="PF05239"/>
    </source>
</evidence>
<dbReference type="OrthoDB" id="3712018at2"/>
<dbReference type="GO" id="GO:0019684">
    <property type="term" value="P:photosynthesis, light reaction"/>
    <property type="evidence" value="ECO:0007669"/>
    <property type="project" value="InterPro"/>
</dbReference>
<evidence type="ECO:0000313" key="3">
    <source>
        <dbReference type="Proteomes" id="UP000184428"/>
    </source>
</evidence>
<dbReference type="RefSeq" id="WP_072916747.1">
    <property type="nucleotide sequence ID" value="NZ_FRDM01000007.1"/>
</dbReference>
<name>A0A1M7TJN5_9ACTN</name>
<dbReference type="InterPro" id="IPR014747">
    <property type="entry name" value="Bac_photo_RC_H_C"/>
</dbReference>
<proteinExistence type="predicted"/>
<evidence type="ECO:0000313" key="2">
    <source>
        <dbReference type="EMBL" id="SHN70931.1"/>
    </source>
</evidence>
<sequence>MGLPARDEAREWVGWTVVDRDGTELGAVTAVLADESTGRPEWVHVEVEGASAVVPALDADGSDGRVTVAVTRAQVTAAPSVGDVRALSTDQEADLYRHYGIEASSEASETLLPAAVDASGSTGRGTVLAAGALAVVAGIGVVRARARRPVVRQPWPRRLWARRPWAPRPPSRAELIAGQVRTVSVRARRSVRHAARTAGPIAAAAAESARHRAVLAGEGARHVARTTGPIAAAAAESARHRALLGAEQLRHATRLASHTVRTATRT</sequence>
<accession>A0A1M7TJN5</accession>
<feature type="domain" description="PRC-barrel" evidence="1">
    <location>
        <begin position="8"/>
        <end position="73"/>
    </location>
</feature>
<reference evidence="2 3" key="1">
    <citation type="submission" date="2016-12" db="EMBL/GenBank/DDBJ databases">
        <authorList>
            <person name="Song W.-J."/>
            <person name="Kurnit D.M."/>
        </authorList>
    </citation>
    <scope>NUCLEOTIDE SEQUENCE [LARGE SCALE GENOMIC DNA]</scope>
    <source>
        <strain evidence="2 3">DSM 43162</strain>
    </source>
</reference>